<sequence length="156" mass="16750">MSTAIQVTGNLTADPELQYPPNGRAAARFTVAVNARRRTEAGEWVDGEPTFYPVETWGEQGEHVAESLTRGAQVVVLGTVKARSWAPTEGERGGKTLTRLEVTAETVAASLQWATLTVTTAKRVGSWARRRRRAGSTALIEPLPARLSAGGPNLLL</sequence>
<accession>A0ABT7MIT3</accession>
<evidence type="ECO:0000313" key="5">
    <source>
        <dbReference type="Proteomes" id="UP001231924"/>
    </source>
</evidence>
<dbReference type="GO" id="GO:0003677">
    <property type="term" value="F:DNA binding"/>
    <property type="evidence" value="ECO:0007669"/>
    <property type="project" value="UniProtKB-KW"/>
</dbReference>
<dbReference type="PROSITE" id="PS50935">
    <property type="entry name" value="SSB"/>
    <property type="match status" value="1"/>
</dbReference>
<evidence type="ECO:0000313" key="4">
    <source>
        <dbReference type="EMBL" id="MDL5160531.1"/>
    </source>
</evidence>
<reference evidence="4 5" key="1">
    <citation type="submission" date="2023-06" db="EMBL/GenBank/DDBJ databases">
        <title>Actinomycetospora Odt1-22.</title>
        <authorList>
            <person name="Supong K."/>
        </authorList>
    </citation>
    <scope>NUCLEOTIDE SEQUENCE [LARGE SCALE GENOMIC DNA]</scope>
    <source>
        <strain evidence="4 5">Odt1-22</strain>
    </source>
</reference>
<dbReference type="SUPFAM" id="SSF50249">
    <property type="entry name" value="Nucleic acid-binding proteins"/>
    <property type="match status" value="1"/>
</dbReference>
<evidence type="ECO:0000256" key="1">
    <source>
        <dbReference type="ARBA" id="ARBA00023125"/>
    </source>
</evidence>
<name>A0ABT7MIT3_9PSEU</name>
<gene>
    <name evidence="4" type="primary">ssb</name>
    <name evidence="4" type="ORF">QRT03_31505</name>
</gene>
<dbReference type="CDD" id="cd04496">
    <property type="entry name" value="SSB_OBF"/>
    <property type="match status" value="1"/>
</dbReference>
<keyword evidence="5" id="KW-1185">Reference proteome</keyword>
<dbReference type="PANTHER" id="PTHR10302">
    <property type="entry name" value="SINGLE-STRANDED DNA-BINDING PROTEIN"/>
    <property type="match status" value="1"/>
</dbReference>
<evidence type="ECO:0000256" key="3">
    <source>
        <dbReference type="RuleBase" id="RU000524"/>
    </source>
</evidence>
<dbReference type="Gene3D" id="2.40.50.140">
    <property type="entry name" value="Nucleic acid-binding proteins"/>
    <property type="match status" value="1"/>
</dbReference>
<dbReference type="NCBIfam" id="TIGR00621">
    <property type="entry name" value="ssb"/>
    <property type="match status" value="1"/>
</dbReference>
<dbReference type="RefSeq" id="WP_286057135.1">
    <property type="nucleotide sequence ID" value="NZ_JASVWF010000012.1"/>
</dbReference>
<dbReference type="PANTHER" id="PTHR10302:SF27">
    <property type="entry name" value="SINGLE-STRANDED DNA-BINDING PROTEIN"/>
    <property type="match status" value="1"/>
</dbReference>
<organism evidence="4 5">
    <name type="scientific">Actinomycetospora termitidis</name>
    <dbReference type="NCBI Taxonomy" id="3053470"/>
    <lineage>
        <taxon>Bacteria</taxon>
        <taxon>Bacillati</taxon>
        <taxon>Actinomycetota</taxon>
        <taxon>Actinomycetes</taxon>
        <taxon>Pseudonocardiales</taxon>
        <taxon>Pseudonocardiaceae</taxon>
        <taxon>Actinomycetospora</taxon>
    </lineage>
</organism>
<comment type="caution">
    <text evidence="4">The sequence shown here is derived from an EMBL/GenBank/DDBJ whole genome shotgun (WGS) entry which is preliminary data.</text>
</comment>
<dbReference type="EMBL" id="JASVWF010000012">
    <property type="protein sequence ID" value="MDL5160531.1"/>
    <property type="molecule type" value="Genomic_DNA"/>
</dbReference>
<dbReference type="Pfam" id="PF00436">
    <property type="entry name" value="SSB"/>
    <property type="match status" value="1"/>
</dbReference>
<keyword evidence="1 2" id="KW-0238">DNA-binding</keyword>
<protein>
    <recommendedName>
        <fullName evidence="3">Single-stranded DNA-binding protein</fullName>
    </recommendedName>
</protein>
<dbReference type="InterPro" id="IPR012340">
    <property type="entry name" value="NA-bd_OB-fold"/>
</dbReference>
<dbReference type="InterPro" id="IPR011344">
    <property type="entry name" value="ssDNA-bd"/>
</dbReference>
<dbReference type="Proteomes" id="UP001231924">
    <property type="component" value="Unassembled WGS sequence"/>
</dbReference>
<dbReference type="InterPro" id="IPR000424">
    <property type="entry name" value="Primosome_PriB/ssb"/>
</dbReference>
<evidence type="ECO:0000256" key="2">
    <source>
        <dbReference type="PROSITE-ProRule" id="PRU00252"/>
    </source>
</evidence>
<proteinExistence type="predicted"/>